<feature type="compositionally biased region" description="Basic and acidic residues" evidence="1">
    <location>
        <begin position="60"/>
        <end position="70"/>
    </location>
</feature>
<dbReference type="OrthoDB" id="6077919at2759"/>
<evidence type="ECO:0000313" key="4">
    <source>
        <dbReference type="WBParaSite" id="ASIM_0001802401-mRNA-1"/>
    </source>
</evidence>
<feature type="compositionally biased region" description="Polar residues" evidence="1">
    <location>
        <begin position="1"/>
        <end position="14"/>
    </location>
</feature>
<reference evidence="2 3" key="2">
    <citation type="submission" date="2018-11" db="EMBL/GenBank/DDBJ databases">
        <authorList>
            <consortium name="Pathogen Informatics"/>
        </authorList>
    </citation>
    <scope>NUCLEOTIDE SEQUENCE [LARGE SCALE GENOMIC DNA]</scope>
</reference>
<organism evidence="4">
    <name type="scientific">Anisakis simplex</name>
    <name type="common">Herring worm</name>
    <dbReference type="NCBI Taxonomy" id="6269"/>
    <lineage>
        <taxon>Eukaryota</taxon>
        <taxon>Metazoa</taxon>
        <taxon>Ecdysozoa</taxon>
        <taxon>Nematoda</taxon>
        <taxon>Chromadorea</taxon>
        <taxon>Rhabditida</taxon>
        <taxon>Spirurina</taxon>
        <taxon>Ascaridomorpha</taxon>
        <taxon>Ascaridoidea</taxon>
        <taxon>Anisakidae</taxon>
        <taxon>Anisakis</taxon>
        <taxon>Anisakis simplex complex</taxon>
    </lineage>
</organism>
<name>A0A0M3KAM8_ANISI</name>
<sequence length="76" mass="8615">MIGNYPQATLQNGTLLDVRNGNEHIQYPQAQQSQQQAQQQQQQQQPTQPHSTSQQSETIRASERADDGKEVPQVSW</sequence>
<evidence type="ECO:0000313" key="3">
    <source>
        <dbReference type="Proteomes" id="UP000267096"/>
    </source>
</evidence>
<protein>
    <submittedName>
        <fullName evidence="2 4">Uncharacterized protein</fullName>
    </submittedName>
</protein>
<dbReference type="AlphaFoldDB" id="A0A0M3KAM8"/>
<feature type="compositionally biased region" description="Low complexity" evidence="1">
    <location>
        <begin position="29"/>
        <end position="56"/>
    </location>
</feature>
<feature type="region of interest" description="Disordered" evidence="1">
    <location>
        <begin position="1"/>
        <end position="76"/>
    </location>
</feature>
<accession>A0A0M3KAM8</accession>
<keyword evidence="3" id="KW-1185">Reference proteome</keyword>
<evidence type="ECO:0000313" key="2">
    <source>
        <dbReference type="EMBL" id="VDK60372.1"/>
    </source>
</evidence>
<evidence type="ECO:0000256" key="1">
    <source>
        <dbReference type="SAM" id="MobiDB-lite"/>
    </source>
</evidence>
<dbReference type="Proteomes" id="UP000267096">
    <property type="component" value="Unassembled WGS sequence"/>
</dbReference>
<proteinExistence type="predicted"/>
<dbReference type="WBParaSite" id="ASIM_0001802401-mRNA-1">
    <property type="protein sequence ID" value="ASIM_0001802401-mRNA-1"/>
    <property type="gene ID" value="ASIM_0001802401"/>
</dbReference>
<dbReference type="EMBL" id="UYRR01034108">
    <property type="protein sequence ID" value="VDK60372.1"/>
    <property type="molecule type" value="Genomic_DNA"/>
</dbReference>
<gene>
    <name evidence="2" type="ORF">ASIM_LOCUS17426</name>
</gene>
<reference evidence="4" key="1">
    <citation type="submission" date="2017-02" db="UniProtKB">
        <authorList>
            <consortium name="WormBaseParasite"/>
        </authorList>
    </citation>
    <scope>IDENTIFICATION</scope>
</reference>